<reference evidence="16 17" key="1">
    <citation type="submission" date="2024-02" db="EMBL/GenBank/DDBJ databases">
        <title>A chromosome-level genome assembly of Drosophila madeirensis, a fruit fly species endemic to Madeira island.</title>
        <authorList>
            <person name="Tomihara K."/>
            <person name="Llopart A."/>
            <person name="Yamamoto D."/>
        </authorList>
    </citation>
    <scope>NUCLEOTIDE SEQUENCE [LARGE SCALE GENOMIC DNA]</scope>
    <source>
        <strain evidence="16 17">RF1</strain>
    </source>
</reference>
<evidence type="ECO:0000256" key="9">
    <source>
        <dbReference type="ARBA" id="ARBA00043044"/>
    </source>
</evidence>
<dbReference type="InterPro" id="IPR001841">
    <property type="entry name" value="Znf_RING"/>
</dbReference>
<dbReference type="Pfam" id="PF12906">
    <property type="entry name" value="RINGv"/>
    <property type="match status" value="1"/>
</dbReference>
<evidence type="ECO:0000259" key="14">
    <source>
        <dbReference type="PROSITE" id="PS50089"/>
    </source>
</evidence>
<evidence type="ECO:0000313" key="16">
    <source>
        <dbReference type="EMBL" id="BFF92511.1"/>
    </source>
</evidence>
<dbReference type="AlphaFoldDB" id="A0AAU9FA56"/>
<evidence type="ECO:0000256" key="5">
    <source>
        <dbReference type="ARBA" id="ARBA00022833"/>
    </source>
</evidence>
<feature type="transmembrane region" description="Helical" evidence="13">
    <location>
        <begin position="255"/>
        <end position="275"/>
    </location>
</feature>
<protein>
    <recommendedName>
        <fullName evidence="8">E3 ubiquitin-protein ligase MARCHF5</fullName>
    </recommendedName>
    <alternativeName>
        <fullName evidence="10">Membrane-associated RING finger protein 5</fullName>
    </alternativeName>
    <alternativeName>
        <fullName evidence="9">Membrane-associated RING-CH protein V</fullName>
    </alternativeName>
    <alternativeName>
        <fullName evidence="11">RING-type E3 ubiquitin transferase MARCHF5</fullName>
    </alternativeName>
</protein>
<keyword evidence="5" id="KW-0862">Zinc</keyword>
<gene>
    <name evidence="16" type="ORF">DMAD_10550</name>
</gene>
<keyword evidence="2 13" id="KW-0812">Transmembrane</keyword>
<dbReference type="SUPFAM" id="SSF57850">
    <property type="entry name" value="RING/U-box"/>
    <property type="match status" value="1"/>
</dbReference>
<feature type="transmembrane region" description="Helical" evidence="13">
    <location>
        <begin position="225"/>
        <end position="243"/>
    </location>
</feature>
<comment type="subcellular location">
    <subcellularLocation>
        <location evidence="1">Membrane</location>
        <topology evidence="1">Multi-pass membrane protein</topology>
    </subcellularLocation>
</comment>
<dbReference type="CDD" id="cd16701">
    <property type="entry name" value="RING_CH-C4HC3_MARCH5"/>
    <property type="match status" value="1"/>
</dbReference>
<keyword evidence="3" id="KW-0479">Metal-binding</keyword>
<keyword evidence="7 13" id="KW-0472">Membrane</keyword>
<evidence type="ECO:0000256" key="10">
    <source>
        <dbReference type="ARBA" id="ARBA00043185"/>
    </source>
</evidence>
<dbReference type="PANTHER" id="PTHR46283">
    <property type="entry name" value="E3 UBIQUITIN-PROTEIN LIGASE MARCH5"/>
    <property type="match status" value="1"/>
</dbReference>
<evidence type="ECO:0000256" key="12">
    <source>
        <dbReference type="PROSITE-ProRule" id="PRU00175"/>
    </source>
</evidence>
<dbReference type="PROSITE" id="PS51292">
    <property type="entry name" value="ZF_RING_CH"/>
    <property type="match status" value="1"/>
</dbReference>
<evidence type="ECO:0000256" key="3">
    <source>
        <dbReference type="ARBA" id="ARBA00022723"/>
    </source>
</evidence>
<keyword evidence="4 12" id="KW-0863">Zinc-finger</keyword>
<dbReference type="GO" id="GO:0016020">
    <property type="term" value="C:membrane"/>
    <property type="evidence" value="ECO:0007669"/>
    <property type="project" value="UniProtKB-SubCell"/>
</dbReference>
<evidence type="ECO:0000256" key="11">
    <source>
        <dbReference type="ARBA" id="ARBA00043231"/>
    </source>
</evidence>
<feature type="domain" description="RING-CH-type" evidence="15">
    <location>
        <begin position="2"/>
        <end position="72"/>
    </location>
</feature>
<dbReference type="Proteomes" id="UP001500889">
    <property type="component" value="Chromosome O"/>
</dbReference>
<evidence type="ECO:0000256" key="2">
    <source>
        <dbReference type="ARBA" id="ARBA00022692"/>
    </source>
</evidence>
<accession>A0AAU9FA56</accession>
<dbReference type="GO" id="GO:0008270">
    <property type="term" value="F:zinc ion binding"/>
    <property type="evidence" value="ECO:0007669"/>
    <property type="project" value="UniProtKB-KW"/>
</dbReference>
<evidence type="ECO:0000256" key="4">
    <source>
        <dbReference type="ARBA" id="ARBA00022771"/>
    </source>
</evidence>
<dbReference type="PROSITE" id="PS50089">
    <property type="entry name" value="ZF_RING_2"/>
    <property type="match status" value="1"/>
</dbReference>
<dbReference type="SMART" id="SM00744">
    <property type="entry name" value="RINGv"/>
    <property type="match status" value="1"/>
</dbReference>
<feature type="transmembrane region" description="Helical" evidence="13">
    <location>
        <begin position="136"/>
        <end position="155"/>
    </location>
</feature>
<evidence type="ECO:0000256" key="13">
    <source>
        <dbReference type="SAM" id="Phobius"/>
    </source>
</evidence>
<dbReference type="EMBL" id="AP029263">
    <property type="protein sequence ID" value="BFF92511.1"/>
    <property type="molecule type" value="Genomic_DNA"/>
</dbReference>
<keyword evidence="6 13" id="KW-1133">Transmembrane helix</keyword>
<dbReference type="InterPro" id="IPR013083">
    <property type="entry name" value="Znf_RING/FYVE/PHD"/>
</dbReference>
<feature type="domain" description="RING-type" evidence="14">
    <location>
        <begin position="10"/>
        <end position="66"/>
    </location>
</feature>
<keyword evidence="17" id="KW-1185">Reference proteome</keyword>
<feature type="transmembrane region" description="Helical" evidence="13">
    <location>
        <begin position="100"/>
        <end position="124"/>
    </location>
</feature>
<proteinExistence type="predicted"/>
<dbReference type="Gene3D" id="3.30.40.10">
    <property type="entry name" value="Zinc/RING finger domain, C3HC4 (zinc finger)"/>
    <property type="match status" value="1"/>
</dbReference>
<evidence type="ECO:0000313" key="17">
    <source>
        <dbReference type="Proteomes" id="UP001500889"/>
    </source>
</evidence>
<dbReference type="InterPro" id="IPR011016">
    <property type="entry name" value="Znf_RING-CH"/>
</dbReference>
<evidence type="ECO:0000256" key="1">
    <source>
        <dbReference type="ARBA" id="ARBA00004141"/>
    </source>
</evidence>
<name>A0AAU9FA56_DROMD</name>
<evidence type="ECO:0000256" key="8">
    <source>
        <dbReference type="ARBA" id="ARBA00040151"/>
    </source>
</evidence>
<evidence type="ECO:0000256" key="7">
    <source>
        <dbReference type="ARBA" id="ARBA00023136"/>
    </source>
</evidence>
<sequence>MAELDEERMCWICLEGDVEPSQHTHWVHPCRCSGSNKWVHHRCLNRWIDELQSQYPKKPIACPQCRTKYLIWMPPLCRFDALLVWIDDTLNMVCPSVAMAALSAVLFFSTVTFGALTMIQIVGYNETLTLLHEQTTLASIALPTIPAGLLLTRHIRVDRPFLRFLHIFRSRHQDLQPEDLDEQGEPLPGAPLGDDYFDELPEEHGPEDINLQLGAQVIFSEEARGAAASFVVALSLPSFAVLLGRTVYGNIGNRYMGIFLGGITFLGIKGLASAYMRHAYLQRMRGRFVPQEVQL</sequence>
<evidence type="ECO:0000259" key="15">
    <source>
        <dbReference type="PROSITE" id="PS51292"/>
    </source>
</evidence>
<evidence type="ECO:0000256" key="6">
    <source>
        <dbReference type="ARBA" id="ARBA00022989"/>
    </source>
</evidence>
<organism evidence="16 17">
    <name type="scientific">Drosophila madeirensis</name>
    <name type="common">Fruit fly</name>
    <dbReference type="NCBI Taxonomy" id="30013"/>
    <lineage>
        <taxon>Eukaryota</taxon>
        <taxon>Metazoa</taxon>
        <taxon>Ecdysozoa</taxon>
        <taxon>Arthropoda</taxon>
        <taxon>Hexapoda</taxon>
        <taxon>Insecta</taxon>
        <taxon>Pterygota</taxon>
        <taxon>Neoptera</taxon>
        <taxon>Endopterygota</taxon>
        <taxon>Diptera</taxon>
        <taxon>Brachycera</taxon>
        <taxon>Muscomorpha</taxon>
        <taxon>Ephydroidea</taxon>
        <taxon>Drosophilidae</taxon>
        <taxon>Drosophila</taxon>
        <taxon>Sophophora</taxon>
    </lineage>
</organism>